<evidence type="ECO:0000313" key="1">
    <source>
        <dbReference type="EMBL" id="EHL31239.1"/>
    </source>
</evidence>
<dbReference type="STRING" id="658187.LDG_6700"/>
<dbReference type="HOGENOM" id="CLU_3154338_0_0_6"/>
<sequence length="48" mass="5892">MKRKIYGANGFTCIEQLIGRIRKFIWHYNENKLLDPIQFEFNAYRELL</sequence>
<dbReference type="Proteomes" id="UP000002770">
    <property type="component" value="Unassembled WGS sequence"/>
</dbReference>
<dbReference type="EMBL" id="JH413817">
    <property type="protein sequence ID" value="EHL31239.1"/>
    <property type="molecule type" value="Genomic_DNA"/>
</dbReference>
<reference evidence="1 2" key="1">
    <citation type="journal article" date="2011" name="BMC Genomics">
        <title>Insight into cross-talk between intra-amoebal pathogens.</title>
        <authorList>
            <person name="Gimenez G."/>
            <person name="Bertelli C."/>
            <person name="Moliner C."/>
            <person name="Robert C."/>
            <person name="Raoult D."/>
            <person name="Fournier P.E."/>
            <person name="Greub G."/>
        </authorList>
    </citation>
    <scope>NUCLEOTIDE SEQUENCE [LARGE SCALE GENOMIC DNA]</scope>
    <source>
        <strain evidence="1 2">LLAP12</strain>
    </source>
</reference>
<accession>G9EN78</accession>
<organism evidence="1 2">
    <name type="scientific">Legionella drancourtii LLAP12</name>
    <dbReference type="NCBI Taxonomy" id="658187"/>
    <lineage>
        <taxon>Bacteria</taxon>
        <taxon>Pseudomonadati</taxon>
        <taxon>Pseudomonadota</taxon>
        <taxon>Gammaproteobacteria</taxon>
        <taxon>Legionellales</taxon>
        <taxon>Legionellaceae</taxon>
        <taxon>Legionella</taxon>
    </lineage>
</organism>
<evidence type="ECO:0000313" key="2">
    <source>
        <dbReference type="Proteomes" id="UP000002770"/>
    </source>
</evidence>
<name>G9EN78_9GAMM</name>
<dbReference type="AlphaFoldDB" id="G9EN78"/>
<proteinExistence type="predicted"/>
<gene>
    <name evidence="1" type="ORF">LDG_6700</name>
</gene>
<protein>
    <submittedName>
        <fullName evidence="1">Uncharacterized protein</fullName>
    </submittedName>
</protein>
<keyword evidence="2" id="KW-1185">Reference proteome</keyword>
<dbReference type="InParanoid" id="G9EN78"/>